<evidence type="ECO:0000313" key="1">
    <source>
        <dbReference type="EMBL" id="MDW6093993.1"/>
    </source>
</evidence>
<organism evidence="1 2">
    <name type="scientific">Vibrio rhizosphaerae</name>
    <dbReference type="NCBI Taxonomy" id="398736"/>
    <lineage>
        <taxon>Bacteria</taxon>
        <taxon>Pseudomonadati</taxon>
        <taxon>Pseudomonadota</taxon>
        <taxon>Gammaproteobacteria</taxon>
        <taxon>Vibrionales</taxon>
        <taxon>Vibrionaceae</taxon>
        <taxon>Vibrio</taxon>
    </lineage>
</organism>
<proteinExistence type="predicted"/>
<evidence type="ECO:0000313" key="2">
    <source>
        <dbReference type="Proteomes" id="UP001279860"/>
    </source>
</evidence>
<dbReference type="EMBL" id="JAWRCP010000002">
    <property type="protein sequence ID" value="MDW6093993.1"/>
    <property type="molecule type" value="Genomic_DNA"/>
</dbReference>
<gene>
    <name evidence="1" type="ORF">SBX64_15755</name>
</gene>
<accession>A0ABU4J0G2</accession>
<name>A0ABU4J0G2_9VIBR</name>
<keyword evidence="2" id="KW-1185">Reference proteome</keyword>
<reference evidence="1 2" key="1">
    <citation type="submission" date="2023-11" db="EMBL/GenBank/DDBJ databases">
        <title>Plant-associative lifestyle of Vibrio porteresiae and its evolutionary dynamics.</title>
        <authorList>
            <person name="Rameshkumar N."/>
            <person name="Kirti K."/>
        </authorList>
    </citation>
    <scope>NUCLEOTIDE SEQUENCE [LARGE SCALE GENOMIC DNA]</scope>
    <source>
        <strain evidence="1 2">MSSRF7</strain>
    </source>
</reference>
<dbReference type="Proteomes" id="UP001279860">
    <property type="component" value="Unassembled WGS sequence"/>
</dbReference>
<sequence>MNAFVRVMSDKSKNAAQNRLFLQRNVSLSAFDKYDLCKPSLNDDFSIGSCGGRQRGCMLVEGNVPEAALSVLPV</sequence>
<protein>
    <submittedName>
        <fullName evidence="1">Uncharacterized protein</fullName>
    </submittedName>
</protein>
<dbReference type="RefSeq" id="WP_038184888.1">
    <property type="nucleotide sequence ID" value="NZ_AP024904.1"/>
</dbReference>
<comment type="caution">
    <text evidence="1">The sequence shown here is derived from an EMBL/GenBank/DDBJ whole genome shotgun (WGS) entry which is preliminary data.</text>
</comment>